<comment type="caution">
    <text evidence="2">The sequence shown here is derived from an EMBL/GenBank/DDBJ whole genome shotgun (WGS) entry which is preliminary data.</text>
</comment>
<feature type="signal peptide" evidence="1">
    <location>
        <begin position="1"/>
        <end position="18"/>
    </location>
</feature>
<sequence length="123" mass="14537">MMTKYTFIVITLISFLFAGCTKEEDFDVTYKFIKKDTITVLSHKEYYFYPGTSIQSTNKGYVIVKRNMEKEIIPTIIGFDSIYEEGYEYLITVKISRPKQTMPDLYGDRYEYVRLVSKKKITN</sequence>
<evidence type="ECO:0000313" key="2">
    <source>
        <dbReference type="EMBL" id="PMC24959.1"/>
    </source>
</evidence>
<keyword evidence="1" id="KW-0732">Signal</keyword>
<evidence type="ECO:0000256" key="1">
    <source>
        <dbReference type="SAM" id="SignalP"/>
    </source>
</evidence>
<reference evidence="2 3" key="1">
    <citation type="submission" date="2017-09" db="EMBL/GenBank/DDBJ databases">
        <title>Bacterial strain isolated from the female urinary microbiota.</title>
        <authorList>
            <person name="Thomas-White K."/>
            <person name="Kumar N."/>
            <person name="Forster S."/>
            <person name="Putonti C."/>
            <person name="Lawley T."/>
            <person name="Wolfe A.J."/>
        </authorList>
    </citation>
    <scope>NUCLEOTIDE SEQUENCE [LARGE SCALE GENOMIC DNA]</scope>
    <source>
        <strain evidence="2 3">UMB0536</strain>
    </source>
</reference>
<accession>A0A2N6QSL3</accession>
<dbReference type="Proteomes" id="UP000235564">
    <property type="component" value="Unassembled WGS sequence"/>
</dbReference>
<dbReference type="AlphaFoldDB" id="A0A2N6QSL3"/>
<feature type="chain" id="PRO_5014775923" description="DUF4377 domain-containing protein" evidence="1">
    <location>
        <begin position="19"/>
        <end position="123"/>
    </location>
</feature>
<name>A0A2N6QSL3_9BACT</name>
<protein>
    <recommendedName>
        <fullName evidence="4">DUF4377 domain-containing protein</fullName>
    </recommendedName>
</protein>
<dbReference type="OrthoDB" id="1075138at2"/>
<dbReference type="PROSITE" id="PS51257">
    <property type="entry name" value="PROKAR_LIPOPROTEIN"/>
    <property type="match status" value="1"/>
</dbReference>
<dbReference type="EMBL" id="PNGJ01000002">
    <property type="protein sequence ID" value="PMC24959.1"/>
    <property type="molecule type" value="Genomic_DNA"/>
</dbReference>
<evidence type="ECO:0008006" key="4">
    <source>
        <dbReference type="Google" id="ProtNLM"/>
    </source>
</evidence>
<dbReference type="RefSeq" id="WP_102696732.1">
    <property type="nucleotide sequence ID" value="NZ_PNGJ01000002.1"/>
</dbReference>
<evidence type="ECO:0000313" key="3">
    <source>
        <dbReference type="Proteomes" id="UP000235564"/>
    </source>
</evidence>
<organism evidence="2 3">
    <name type="scientific">Hoylesella buccalis</name>
    <dbReference type="NCBI Taxonomy" id="28127"/>
    <lineage>
        <taxon>Bacteria</taxon>
        <taxon>Pseudomonadati</taxon>
        <taxon>Bacteroidota</taxon>
        <taxon>Bacteroidia</taxon>
        <taxon>Bacteroidales</taxon>
        <taxon>Prevotellaceae</taxon>
        <taxon>Hoylesella</taxon>
    </lineage>
</organism>
<gene>
    <name evidence="2" type="ORF">CJ231_03370</name>
</gene>
<proteinExistence type="predicted"/>